<dbReference type="PANTHER" id="PTHR33428">
    <property type="entry name" value="CHLOROPHYLLASE-2, CHLOROPLASTIC"/>
    <property type="match status" value="1"/>
</dbReference>
<protein>
    <recommendedName>
        <fullName evidence="4">Alpha/beta hydrolase</fullName>
    </recommendedName>
</protein>
<dbReference type="SUPFAM" id="SSF53474">
    <property type="entry name" value="alpha/beta-Hydrolases"/>
    <property type="match status" value="1"/>
</dbReference>
<accession>A0ABT4CP93</accession>
<feature type="transmembrane region" description="Helical" evidence="1">
    <location>
        <begin position="95"/>
        <end position="116"/>
    </location>
</feature>
<evidence type="ECO:0000313" key="3">
    <source>
        <dbReference type="Proteomes" id="UP001079657"/>
    </source>
</evidence>
<keyword evidence="3" id="KW-1185">Reference proteome</keyword>
<reference evidence="2" key="1">
    <citation type="submission" date="2022-12" db="EMBL/GenBank/DDBJ databases">
        <authorList>
            <person name="Wang J."/>
        </authorList>
    </citation>
    <scope>NUCLEOTIDE SEQUENCE</scope>
    <source>
        <strain evidence="2">HY-42-06</strain>
    </source>
</reference>
<dbReference type="InterPro" id="IPR029058">
    <property type="entry name" value="AB_hydrolase_fold"/>
</dbReference>
<dbReference type="EMBL" id="JAPQES010000003">
    <property type="protein sequence ID" value="MCY6370879.1"/>
    <property type="molecule type" value="Genomic_DNA"/>
</dbReference>
<dbReference type="Gene3D" id="3.40.50.1820">
    <property type="entry name" value="alpha/beta hydrolase"/>
    <property type="match status" value="1"/>
</dbReference>
<dbReference type="RefSeq" id="WP_268049723.1">
    <property type="nucleotide sequence ID" value="NZ_JAPQES010000003.1"/>
</dbReference>
<feature type="transmembrane region" description="Helical" evidence="1">
    <location>
        <begin position="122"/>
        <end position="141"/>
    </location>
</feature>
<dbReference type="PANTHER" id="PTHR33428:SF14">
    <property type="entry name" value="CARBOXYLESTERASE TYPE B DOMAIN-CONTAINING PROTEIN"/>
    <property type="match status" value="1"/>
</dbReference>
<gene>
    <name evidence="2" type="ORF">OXH55_09570</name>
</gene>
<comment type="caution">
    <text evidence="2">The sequence shown here is derived from an EMBL/GenBank/DDBJ whole genome shotgun (WGS) entry which is preliminary data.</text>
</comment>
<evidence type="ECO:0000256" key="1">
    <source>
        <dbReference type="SAM" id="Phobius"/>
    </source>
</evidence>
<dbReference type="Pfam" id="PF07224">
    <property type="entry name" value="Chlorophyllase"/>
    <property type="match status" value="1"/>
</dbReference>
<proteinExistence type="predicted"/>
<name>A0ABT4CP93_9CLOT</name>
<keyword evidence="1" id="KW-0812">Transmembrane</keyword>
<keyword evidence="1" id="KW-0472">Membrane</keyword>
<evidence type="ECO:0008006" key="4">
    <source>
        <dbReference type="Google" id="ProtNLM"/>
    </source>
</evidence>
<feature type="transmembrane region" description="Helical" evidence="1">
    <location>
        <begin position="148"/>
        <end position="168"/>
    </location>
</feature>
<organism evidence="2 3">
    <name type="scientific">Clostridium ganghwense</name>
    <dbReference type="NCBI Taxonomy" id="312089"/>
    <lineage>
        <taxon>Bacteria</taxon>
        <taxon>Bacillati</taxon>
        <taxon>Bacillota</taxon>
        <taxon>Clostridia</taxon>
        <taxon>Eubacteriales</taxon>
        <taxon>Clostridiaceae</taxon>
        <taxon>Clostridium</taxon>
    </lineage>
</organism>
<feature type="transmembrane region" description="Helical" evidence="1">
    <location>
        <begin position="34"/>
        <end position="51"/>
    </location>
</feature>
<evidence type="ECO:0000313" key="2">
    <source>
        <dbReference type="EMBL" id="MCY6370879.1"/>
    </source>
</evidence>
<keyword evidence="1" id="KW-1133">Transmembrane helix</keyword>
<sequence length="748" mass="85637">MNKRKAQNWIKSKGTCILNGFKDNIGKGWIGGKLALKVCVFILFAIVGAYINTGLGVIIDIFICGLVGFLIVNISGVLLKVLIKIFRYIPAEFMAFFLIFVIVITIVLYNVFGLAIYADLLIAFTIAVIESFLGIGIWLLLKRKSKNYLGISLVFFTIAINLSVVFLLKNSGTDNKELERYLVLHKEFVSKRAIDSPALKGKYEVKKLYYGSGKDKNRKEYAEKVNIKTKEVFAYNFLENYKGIKGKLRSKYWGFDDRKMPLNGIVWYPKGEGVFPLVLIVHGNHTMEEYSEGGYEYLGEILASQGFITVSIDENFLNSSWSGNLGNENDARAWIILKHLEQWKKFNYDNKNAFYNKVDLDNIALIGHSRGGEAVATAALFNKLKYYPLDADTTFDFNYSIKSIVAIAPTDEQYKPGDKPTQLENIDYLLLQGANDGDISTFMGSNQYNRVKFNDEKYHFKSMLYIFGANHGQFNTVWGRADLSKPLSFLLNTKQILKGEDQRRIAKIYISAFLKTTLMNEKKYISLFRDYNTAEKNLPQTLYINRFEDSNFNLIGNYEEDVDLRSTTISGGIAEGERLWEWKEGSLKLRGDFESNNNVVYLKWRNKGGRYTIDLSQNTTDKLNIHLDSKLIFSACDIDETKTKSDKFDLTDFTVKVVDSKGEEASLPLSSFNIMPPAIGIKFAKWNYYNKVQYGEEFEPVLQTYQFKMRDFINSNSRFNPKELKKIEFIFDESENGQIIIDDIGIER</sequence>
<dbReference type="Proteomes" id="UP001079657">
    <property type="component" value="Unassembled WGS sequence"/>
</dbReference>
<dbReference type="InterPro" id="IPR017395">
    <property type="entry name" value="Chlorophyllase-like"/>
</dbReference>
<feature type="transmembrane region" description="Helical" evidence="1">
    <location>
        <begin position="57"/>
        <end position="83"/>
    </location>
</feature>